<proteinExistence type="predicted"/>
<dbReference type="AlphaFoldDB" id="A0A420I5U6"/>
<name>A0A420I5U6_9PEZI</name>
<evidence type="ECO:0000313" key="3">
    <source>
        <dbReference type="Proteomes" id="UP000285405"/>
    </source>
</evidence>
<dbReference type="OrthoDB" id="10483930at2759"/>
<gene>
    <name evidence="2" type="ORF">GcC1_126023</name>
</gene>
<evidence type="ECO:0000256" key="1">
    <source>
        <dbReference type="SAM" id="SignalP"/>
    </source>
</evidence>
<sequence>MRVSQLKFILFTTMLGHMTVFSLIPEHLDAFGNSFKGVWCNTRRYLNHQIYSHVEKFRLEVEANPSLVRDSRFQSYLSPRRLIKYSQKMPPETENIGRNYFIPLMNQNTVFSTESVGKYTSEDLGVDRIVLNEDFEVLQVVTKNSFKDKFPLKTGNKYQDCIPENF</sequence>
<comment type="caution">
    <text evidence="2">The sequence shown here is derived from an EMBL/GenBank/DDBJ whole genome shotgun (WGS) entry which is preliminary data.</text>
</comment>
<dbReference type="EMBL" id="MCBR01012601">
    <property type="protein sequence ID" value="RKF65087.1"/>
    <property type="molecule type" value="Genomic_DNA"/>
</dbReference>
<evidence type="ECO:0000313" key="2">
    <source>
        <dbReference type="EMBL" id="RKF65087.1"/>
    </source>
</evidence>
<accession>A0A420I5U6</accession>
<feature type="chain" id="PRO_5019459284" evidence="1">
    <location>
        <begin position="31"/>
        <end position="166"/>
    </location>
</feature>
<keyword evidence="1" id="KW-0732">Signal</keyword>
<protein>
    <submittedName>
        <fullName evidence="2">Uncharacterized protein</fullName>
    </submittedName>
</protein>
<reference evidence="2 3" key="1">
    <citation type="journal article" date="2018" name="BMC Genomics">
        <title>Comparative genome analyses reveal sequence features reflecting distinct modes of host-adaptation between dicot and monocot powdery mildew.</title>
        <authorList>
            <person name="Wu Y."/>
            <person name="Ma X."/>
            <person name="Pan Z."/>
            <person name="Kale S.D."/>
            <person name="Song Y."/>
            <person name="King H."/>
            <person name="Zhang Q."/>
            <person name="Presley C."/>
            <person name="Deng X."/>
            <person name="Wei C.I."/>
            <person name="Xiao S."/>
        </authorList>
    </citation>
    <scope>NUCLEOTIDE SEQUENCE [LARGE SCALE GENOMIC DNA]</scope>
    <source>
        <strain evidence="2">UCSC1</strain>
    </source>
</reference>
<dbReference type="Proteomes" id="UP000285405">
    <property type="component" value="Unassembled WGS sequence"/>
</dbReference>
<organism evidence="2 3">
    <name type="scientific">Golovinomyces cichoracearum</name>
    <dbReference type="NCBI Taxonomy" id="62708"/>
    <lineage>
        <taxon>Eukaryota</taxon>
        <taxon>Fungi</taxon>
        <taxon>Dikarya</taxon>
        <taxon>Ascomycota</taxon>
        <taxon>Pezizomycotina</taxon>
        <taxon>Leotiomycetes</taxon>
        <taxon>Erysiphales</taxon>
        <taxon>Erysiphaceae</taxon>
        <taxon>Golovinomyces</taxon>
    </lineage>
</organism>
<feature type="signal peptide" evidence="1">
    <location>
        <begin position="1"/>
        <end position="30"/>
    </location>
</feature>